<keyword evidence="2" id="KW-0560">Oxidoreductase</keyword>
<reference evidence="4" key="1">
    <citation type="submission" date="2020-11" db="EMBL/GenBank/DDBJ databases">
        <authorList>
            <person name="Tran Van P."/>
        </authorList>
    </citation>
    <scope>NUCLEOTIDE SEQUENCE</scope>
</reference>
<dbReference type="GO" id="GO:0016616">
    <property type="term" value="F:oxidoreductase activity, acting on the CH-OH group of donors, NAD or NADP as acceptor"/>
    <property type="evidence" value="ECO:0007669"/>
    <property type="project" value="UniProtKB-ARBA"/>
</dbReference>
<protein>
    <recommendedName>
        <fullName evidence="5">Dehydrogenase/reductase SDR family member 11</fullName>
    </recommendedName>
</protein>
<accession>A0A7R9P1C6</accession>
<sequence>MGKLQRYIPCKELSAELKGAPGKLHALKGDLTKEEDILAAFDWIKKNLGRIDVLVNNAGVLHLSMLTGGETSHWKQIFDLNVLGLSISTREAFKLMKEKGVDDGHIIHINSVAGHTMVNFPGIVPYTASKHAVTVLTEGLRRELVQLGSKIRVTSISPGGVDTDMVKSVTGQGPIPEGEYPLLKAEDIANAVTYVLSTPPHVQVHEITIRPIGEKY</sequence>
<name>A0A7R9P1C6_9NEOP</name>
<dbReference type="FunFam" id="3.40.50.720:FF:000047">
    <property type="entry name" value="NADP-dependent L-serine/L-allo-threonine dehydrogenase"/>
    <property type="match status" value="1"/>
</dbReference>
<dbReference type="PROSITE" id="PS00061">
    <property type="entry name" value="ADH_SHORT"/>
    <property type="match status" value="1"/>
</dbReference>
<comment type="similarity">
    <text evidence="1 3">Belongs to the short-chain dehydrogenases/reductases (SDR) family.</text>
</comment>
<dbReference type="SUPFAM" id="SSF51735">
    <property type="entry name" value="NAD(P)-binding Rossmann-fold domains"/>
    <property type="match status" value="1"/>
</dbReference>
<evidence type="ECO:0000313" key="4">
    <source>
        <dbReference type="EMBL" id="CAD7464076.1"/>
    </source>
</evidence>
<dbReference type="InterPro" id="IPR002347">
    <property type="entry name" value="SDR_fam"/>
</dbReference>
<dbReference type="EMBL" id="OE010642">
    <property type="protein sequence ID" value="CAD7464076.1"/>
    <property type="molecule type" value="Genomic_DNA"/>
</dbReference>
<dbReference type="AlphaFoldDB" id="A0A7R9P1C6"/>
<dbReference type="InterPro" id="IPR036291">
    <property type="entry name" value="NAD(P)-bd_dom_sf"/>
</dbReference>
<evidence type="ECO:0000256" key="3">
    <source>
        <dbReference type="RuleBase" id="RU000363"/>
    </source>
</evidence>
<evidence type="ECO:0008006" key="5">
    <source>
        <dbReference type="Google" id="ProtNLM"/>
    </source>
</evidence>
<dbReference type="Gene3D" id="3.40.50.720">
    <property type="entry name" value="NAD(P)-binding Rossmann-like Domain"/>
    <property type="match status" value="1"/>
</dbReference>
<dbReference type="PRINTS" id="PR00080">
    <property type="entry name" value="SDRFAMILY"/>
</dbReference>
<evidence type="ECO:0000256" key="2">
    <source>
        <dbReference type="ARBA" id="ARBA00023002"/>
    </source>
</evidence>
<dbReference type="PRINTS" id="PR00081">
    <property type="entry name" value="GDHRDH"/>
</dbReference>
<dbReference type="Pfam" id="PF00106">
    <property type="entry name" value="adh_short"/>
    <property type="match status" value="1"/>
</dbReference>
<dbReference type="PANTHER" id="PTHR43115:SF4">
    <property type="entry name" value="DEHYDROGENASE_REDUCTASE SDR FAMILY MEMBER 11"/>
    <property type="match status" value="1"/>
</dbReference>
<evidence type="ECO:0000256" key="1">
    <source>
        <dbReference type="ARBA" id="ARBA00006484"/>
    </source>
</evidence>
<proteinExistence type="inferred from homology"/>
<dbReference type="InterPro" id="IPR020904">
    <property type="entry name" value="Sc_DH/Rdtase_CS"/>
</dbReference>
<organism evidence="4">
    <name type="scientific">Timema tahoe</name>
    <dbReference type="NCBI Taxonomy" id="61484"/>
    <lineage>
        <taxon>Eukaryota</taxon>
        <taxon>Metazoa</taxon>
        <taxon>Ecdysozoa</taxon>
        <taxon>Arthropoda</taxon>
        <taxon>Hexapoda</taxon>
        <taxon>Insecta</taxon>
        <taxon>Pterygota</taxon>
        <taxon>Neoptera</taxon>
        <taxon>Polyneoptera</taxon>
        <taxon>Phasmatodea</taxon>
        <taxon>Timematodea</taxon>
        <taxon>Timematoidea</taxon>
        <taxon>Timematidae</taxon>
        <taxon>Timema</taxon>
    </lineage>
</organism>
<dbReference type="PANTHER" id="PTHR43115">
    <property type="entry name" value="DEHYDROGENASE/REDUCTASE SDR FAMILY MEMBER 11"/>
    <property type="match status" value="1"/>
</dbReference>
<gene>
    <name evidence="4" type="ORF">TTEB3V08_LOCUS11955</name>
</gene>